<dbReference type="PANTHER" id="PTHR24366">
    <property type="entry name" value="IG(IMMUNOGLOBULIN) AND LRR(LEUCINE RICH REPEAT) DOMAINS"/>
    <property type="match status" value="1"/>
</dbReference>
<organism evidence="4 5">
    <name type="scientific">Psylliodes chrysocephalus</name>
    <dbReference type="NCBI Taxonomy" id="3402493"/>
    <lineage>
        <taxon>Eukaryota</taxon>
        <taxon>Metazoa</taxon>
        <taxon>Ecdysozoa</taxon>
        <taxon>Arthropoda</taxon>
        <taxon>Hexapoda</taxon>
        <taxon>Insecta</taxon>
        <taxon>Pterygota</taxon>
        <taxon>Neoptera</taxon>
        <taxon>Endopterygota</taxon>
        <taxon>Coleoptera</taxon>
        <taxon>Polyphaga</taxon>
        <taxon>Cucujiformia</taxon>
        <taxon>Chrysomeloidea</taxon>
        <taxon>Chrysomelidae</taxon>
        <taxon>Galerucinae</taxon>
        <taxon>Alticini</taxon>
        <taxon>Psylliodes</taxon>
    </lineage>
</organism>
<proteinExistence type="predicted"/>
<dbReference type="OrthoDB" id="10037824at2759"/>
<name>A0A9P0D0T0_9CUCU</name>
<dbReference type="Pfam" id="PF13855">
    <property type="entry name" value="LRR_8"/>
    <property type="match status" value="1"/>
</dbReference>
<dbReference type="EMBL" id="OV651816">
    <property type="protein sequence ID" value="CAH1109980.1"/>
    <property type="molecule type" value="Genomic_DNA"/>
</dbReference>
<evidence type="ECO:0000313" key="5">
    <source>
        <dbReference type="Proteomes" id="UP001153636"/>
    </source>
</evidence>
<dbReference type="Pfam" id="PF13306">
    <property type="entry name" value="LRR_5"/>
    <property type="match status" value="1"/>
</dbReference>
<feature type="chain" id="PRO_5040500685" evidence="3">
    <location>
        <begin position="23"/>
        <end position="332"/>
    </location>
</feature>
<keyword evidence="5" id="KW-1185">Reference proteome</keyword>
<accession>A0A9P0D0T0</accession>
<protein>
    <submittedName>
        <fullName evidence="4">Uncharacterized protein</fullName>
    </submittedName>
</protein>
<evidence type="ECO:0000256" key="1">
    <source>
        <dbReference type="ARBA" id="ARBA00022614"/>
    </source>
</evidence>
<keyword evidence="1" id="KW-0433">Leucine-rich repeat</keyword>
<evidence type="ECO:0000313" key="4">
    <source>
        <dbReference type="EMBL" id="CAH1109980.1"/>
    </source>
</evidence>
<dbReference type="SMART" id="SM00369">
    <property type="entry name" value="LRR_TYP"/>
    <property type="match status" value="6"/>
</dbReference>
<feature type="signal peptide" evidence="3">
    <location>
        <begin position="1"/>
        <end position="22"/>
    </location>
</feature>
<dbReference type="PANTHER" id="PTHR24366:SF96">
    <property type="entry name" value="LEUCINE RICH REPEAT CONTAINING 53"/>
    <property type="match status" value="1"/>
</dbReference>
<keyword evidence="2" id="KW-0677">Repeat</keyword>
<evidence type="ECO:0000256" key="2">
    <source>
        <dbReference type="ARBA" id="ARBA00022737"/>
    </source>
</evidence>
<dbReference type="SUPFAM" id="SSF52058">
    <property type="entry name" value="L domain-like"/>
    <property type="match status" value="1"/>
</dbReference>
<evidence type="ECO:0000256" key="3">
    <source>
        <dbReference type="SAM" id="SignalP"/>
    </source>
</evidence>
<dbReference type="InterPro" id="IPR026906">
    <property type="entry name" value="LRR_5"/>
</dbReference>
<dbReference type="AlphaFoldDB" id="A0A9P0D0T0"/>
<dbReference type="Proteomes" id="UP001153636">
    <property type="component" value="Chromosome 4"/>
</dbReference>
<dbReference type="InterPro" id="IPR001611">
    <property type="entry name" value="Leu-rich_rpt"/>
</dbReference>
<dbReference type="InterPro" id="IPR003591">
    <property type="entry name" value="Leu-rich_rpt_typical-subtyp"/>
</dbReference>
<dbReference type="Gene3D" id="3.80.10.10">
    <property type="entry name" value="Ribonuclease Inhibitor"/>
    <property type="match status" value="3"/>
</dbReference>
<dbReference type="InterPro" id="IPR032675">
    <property type="entry name" value="LRR_dom_sf"/>
</dbReference>
<sequence>MYSKLICVAIYLFLLGTSDVNGDFLFKFGWYKTYPNGSRTEVSEISSLDKAIIGDTKYLKLKAKIPVLFPGSVKNIEHLEILKLVSCNVHTILPQAFRDIPNISMIALNDNKIKGIKTGIFNNLNVSTILLHRNKIQFIESEAFDNMTRLIKLQLNSNFISYWDNNWFKNTPQLSELYFRRNAIRTIPSRAFKNVPARNRKLKIYLSKNYISSLEQDAFYGLKECGQIWLDRNEIVDLNERLLADMEYLEVLILAKNFLSSVPNKLCNHLKSDLISLDLTNNNNLTCLDYELVQKVKLTNVQKIRGLDCGCIKNLKNKFVNNSQNNEINSDC</sequence>
<gene>
    <name evidence="4" type="ORF">PSYICH_LOCUS10197</name>
</gene>
<keyword evidence="3" id="KW-0732">Signal</keyword>
<reference evidence="4" key="1">
    <citation type="submission" date="2022-01" db="EMBL/GenBank/DDBJ databases">
        <authorList>
            <person name="King R."/>
        </authorList>
    </citation>
    <scope>NUCLEOTIDE SEQUENCE</scope>
</reference>